<evidence type="ECO:0000313" key="16">
    <source>
        <dbReference type="Proteomes" id="UP001501321"/>
    </source>
</evidence>
<comment type="function">
    <text evidence="1 12">Required for activation of most nif operons, which are directly involved in nitrogen fixation.</text>
</comment>
<feature type="domain" description="Sigma-54 factor interaction" evidence="14">
    <location>
        <begin position="210"/>
        <end position="438"/>
    </location>
</feature>
<evidence type="ECO:0000256" key="5">
    <source>
        <dbReference type="ARBA" id="ARBA00022840"/>
    </source>
</evidence>
<gene>
    <name evidence="15" type="ORF">GCM10023095_24360</name>
</gene>
<dbReference type="InterPro" id="IPR009057">
    <property type="entry name" value="Homeodomain-like_sf"/>
</dbReference>
<evidence type="ECO:0000256" key="8">
    <source>
        <dbReference type="ARBA" id="ARBA00023125"/>
    </source>
</evidence>
<dbReference type="NCBIfam" id="TIGR01817">
    <property type="entry name" value="nifA"/>
    <property type="match status" value="1"/>
</dbReference>
<dbReference type="InterPro" id="IPR010113">
    <property type="entry name" value="Nif-specific_regulatory_prot"/>
</dbReference>
<dbReference type="InterPro" id="IPR025944">
    <property type="entry name" value="Sigma_54_int_dom_CS"/>
</dbReference>
<keyword evidence="6 12" id="KW-0902">Two-component regulatory system</keyword>
<dbReference type="InterPro" id="IPR025943">
    <property type="entry name" value="Sigma_54_int_dom_ATP-bd_2"/>
</dbReference>
<sequence length="527" mass="59050">MSSFSSRVSVVEGALGMQEQLDALHHISVVLSRSLDLEQTLSAMLQTLHDKVHMQYGLVSLFDHHRSALFIQAMHGVDAEVIKDVKGVRYRVGEGILGSVMHQGQSLVIPRVADDPRFLDRLNLYDYGLPFICVPIPGVEGQPLGVLAAQPMAMSEQGLPVYTRFMEMVANLIGQSVRLVGQAHKEQEALRSERDSLRRKVRNQYGFDNMVGKTNAMRQIFESIRQVSKWDTTVLVRGESGTGKELIANAIHYNSPRANGPFVKLNCAALPDSLLESELFGHEKGAFTGAVKQRKGRFEMADGGTLFLDEIGEISASFQAKLLRILQEGEMERVGGTDTLSVDVRIVAATNRNLEEEVRQGRFREDLYYRLNVMPIKLPPLRERLEDIPDLARFLVEKLSARQGRELKISEGALRMLLGHDWPGNVRELENCLERASVICENGLIDRDVILFNNPEQRGGLAPSRPAPSYAPNEPLGGEEEMDERQRLIAALEKCGWVQAKAARLLGMTPRQIAYRIQTMNINMRRM</sequence>
<comment type="caution">
    <text evidence="15">The sequence shown here is derived from an EMBL/GenBank/DDBJ whole genome shotgun (WGS) entry which is preliminary data.</text>
</comment>
<dbReference type="Gene3D" id="3.30.450.40">
    <property type="match status" value="1"/>
</dbReference>
<comment type="subunit">
    <text evidence="2 12">Interacts with sigma-54.</text>
</comment>
<evidence type="ECO:0000256" key="10">
    <source>
        <dbReference type="ARBA" id="ARBA00023163"/>
    </source>
</evidence>
<dbReference type="InterPro" id="IPR027417">
    <property type="entry name" value="P-loop_NTPase"/>
</dbReference>
<dbReference type="InterPro" id="IPR002197">
    <property type="entry name" value="HTH_Fis"/>
</dbReference>
<dbReference type="SUPFAM" id="SSF55781">
    <property type="entry name" value="GAF domain-like"/>
    <property type="match status" value="1"/>
</dbReference>
<feature type="region of interest" description="Disordered" evidence="13">
    <location>
        <begin position="457"/>
        <end position="483"/>
    </location>
</feature>
<keyword evidence="9 12" id="KW-0010">Activator</keyword>
<evidence type="ECO:0000259" key="14">
    <source>
        <dbReference type="PROSITE" id="PS50045"/>
    </source>
</evidence>
<dbReference type="EMBL" id="BAABFC010000016">
    <property type="protein sequence ID" value="GAA4501340.1"/>
    <property type="molecule type" value="Genomic_DNA"/>
</dbReference>
<dbReference type="SMART" id="SM00382">
    <property type="entry name" value="AAA"/>
    <property type="match status" value="1"/>
</dbReference>
<dbReference type="PROSITE" id="PS00688">
    <property type="entry name" value="SIGMA54_INTERACT_3"/>
    <property type="match status" value="1"/>
</dbReference>
<keyword evidence="5" id="KW-0067">ATP-binding</keyword>
<dbReference type="InterPro" id="IPR002078">
    <property type="entry name" value="Sigma_54_int"/>
</dbReference>
<keyword evidence="8 12" id="KW-0238">DNA-binding</keyword>
<evidence type="ECO:0000256" key="3">
    <source>
        <dbReference type="ARBA" id="ARBA00015308"/>
    </source>
</evidence>
<dbReference type="SUPFAM" id="SSF52540">
    <property type="entry name" value="P-loop containing nucleoside triphosphate hydrolases"/>
    <property type="match status" value="1"/>
</dbReference>
<evidence type="ECO:0000256" key="7">
    <source>
        <dbReference type="ARBA" id="ARBA00023015"/>
    </source>
</evidence>
<dbReference type="InterPro" id="IPR003018">
    <property type="entry name" value="GAF"/>
</dbReference>
<keyword evidence="7 12" id="KW-0805">Transcription regulation</keyword>
<dbReference type="Gene3D" id="3.40.50.300">
    <property type="entry name" value="P-loop containing nucleotide triphosphate hydrolases"/>
    <property type="match status" value="1"/>
</dbReference>
<proteinExistence type="predicted"/>
<dbReference type="InterPro" id="IPR058031">
    <property type="entry name" value="AAA_lid_NorR"/>
</dbReference>
<keyword evidence="4" id="KW-0547">Nucleotide-binding</keyword>
<dbReference type="PROSITE" id="PS00676">
    <property type="entry name" value="SIGMA54_INTERACT_2"/>
    <property type="match status" value="1"/>
</dbReference>
<evidence type="ECO:0000313" key="15">
    <source>
        <dbReference type="EMBL" id="GAA4501340.1"/>
    </source>
</evidence>
<dbReference type="SMART" id="SM00065">
    <property type="entry name" value="GAF"/>
    <property type="match status" value="1"/>
</dbReference>
<dbReference type="InterPro" id="IPR025662">
    <property type="entry name" value="Sigma_54_int_dom_ATP-bd_1"/>
</dbReference>
<evidence type="ECO:0000256" key="13">
    <source>
        <dbReference type="SAM" id="MobiDB-lite"/>
    </source>
</evidence>
<dbReference type="PANTHER" id="PTHR32071">
    <property type="entry name" value="TRANSCRIPTIONAL REGULATORY PROTEIN"/>
    <property type="match status" value="1"/>
</dbReference>
<evidence type="ECO:0000256" key="11">
    <source>
        <dbReference type="ARBA" id="ARBA00023231"/>
    </source>
</evidence>
<dbReference type="PROSITE" id="PS50045">
    <property type="entry name" value="SIGMA54_INTERACT_4"/>
    <property type="match status" value="1"/>
</dbReference>
<dbReference type="PROSITE" id="PS00675">
    <property type="entry name" value="SIGMA54_INTERACT_1"/>
    <property type="match status" value="1"/>
</dbReference>
<keyword evidence="16" id="KW-1185">Reference proteome</keyword>
<dbReference type="Pfam" id="PF25601">
    <property type="entry name" value="AAA_lid_14"/>
    <property type="match status" value="1"/>
</dbReference>
<keyword evidence="10 12" id="KW-0804">Transcription</keyword>
<keyword evidence="11 12" id="KW-0535">Nitrogen fixation</keyword>
<dbReference type="Gene3D" id="1.10.10.60">
    <property type="entry name" value="Homeodomain-like"/>
    <property type="match status" value="1"/>
</dbReference>
<dbReference type="Proteomes" id="UP001501321">
    <property type="component" value="Unassembled WGS sequence"/>
</dbReference>
<evidence type="ECO:0000256" key="9">
    <source>
        <dbReference type="ARBA" id="ARBA00023159"/>
    </source>
</evidence>
<evidence type="ECO:0000256" key="4">
    <source>
        <dbReference type="ARBA" id="ARBA00022741"/>
    </source>
</evidence>
<dbReference type="PRINTS" id="PR01590">
    <property type="entry name" value="HTHFIS"/>
</dbReference>
<reference evidence="16" key="1">
    <citation type="journal article" date="2019" name="Int. J. Syst. Evol. Microbiol.">
        <title>The Global Catalogue of Microorganisms (GCM) 10K type strain sequencing project: providing services to taxonomists for standard genome sequencing and annotation.</title>
        <authorList>
            <consortium name="The Broad Institute Genomics Platform"/>
            <consortium name="The Broad Institute Genome Sequencing Center for Infectious Disease"/>
            <person name="Wu L."/>
            <person name="Ma J."/>
        </authorList>
    </citation>
    <scope>NUCLEOTIDE SEQUENCE [LARGE SCALE GENOMIC DNA]</scope>
    <source>
        <strain evidence="16">JCM 32226</strain>
    </source>
</reference>
<dbReference type="RefSeq" id="WP_345013470.1">
    <property type="nucleotide sequence ID" value="NZ_BAABFC010000016.1"/>
</dbReference>
<dbReference type="PANTHER" id="PTHR32071:SF117">
    <property type="entry name" value="PTS-DEPENDENT DIHYDROXYACETONE KINASE OPERON REGULATORY PROTEIN-RELATED"/>
    <property type="match status" value="1"/>
</dbReference>
<dbReference type="Pfam" id="PF01590">
    <property type="entry name" value="GAF"/>
    <property type="match status" value="1"/>
</dbReference>
<protein>
    <recommendedName>
        <fullName evidence="3 12">Nif-specific regulatory protein</fullName>
    </recommendedName>
</protein>
<dbReference type="SUPFAM" id="SSF46689">
    <property type="entry name" value="Homeodomain-like"/>
    <property type="match status" value="1"/>
</dbReference>
<evidence type="ECO:0000256" key="1">
    <source>
        <dbReference type="ARBA" id="ARBA00002167"/>
    </source>
</evidence>
<accession>A0ABP8QFV2</accession>
<dbReference type="Pfam" id="PF00158">
    <property type="entry name" value="Sigma54_activat"/>
    <property type="match status" value="1"/>
</dbReference>
<evidence type="ECO:0000256" key="12">
    <source>
        <dbReference type="RuleBase" id="RU368029"/>
    </source>
</evidence>
<dbReference type="Gene3D" id="1.10.8.60">
    <property type="match status" value="1"/>
</dbReference>
<dbReference type="Pfam" id="PF02954">
    <property type="entry name" value="HTH_8"/>
    <property type="match status" value="1"/>
</dbReference>
<dbReference type="CDD" id="cd00009">
    <property type="entry name" value="AAA"/>
    <property type="match status" value="1"/>
</dbReference>
<organism evidence="15 16">
    <name type="scientific">Pseudaeromonas paramecii</name>
    <dbReference type="NCBI Taxonomy" id="2138166"/>
    <lineage>
        <taxon>Bacteria</taxon>
        <taxon>Pseudomonadati</taxon>
        <taxon>Pseudomonadota</taxon>
        <taxon>Gammaproteobacteria</taxon>
        <taxon>Aeromonadales</taxon>
        <taxon>Aeromonadaceae</taxon>
        <taxon>Pseudaeromonas</taxon>
    </lineage>
</organism>
<evidence type="ECO:0000256" key="2">
    <source>
        <dbReference type="ARBA" id="ARBA00011135"/>
    </source>
</evidence>
<name>A0ABP8QFV2_9GAMM</name>
<dbReference type="InterPro" id="IPR003593">
    <property type="entry name" value="AAA+_ATPase"/>
</dbReference>
<dbReference type="InterPro" id="IPR029016">
    <property type="entry name" value="GAF-like_dom_sf"/>
</dbReference>
<evidence type="ECO:0000256" key="6">
    <source>
        <dbReference type="ARBA" id="ARBA00023012"/>
    </source>
</evidence>